<dbReference type="Gene3D" id="3.40.50.12370">
    <property type="match status" value="1"/>
</dbReference>
<evidence type="ECO:0000313" key="3">
    <source>
        <dbReference type="Proteomes" id="UP000500767"/>
    </source>
</evidence>
<keyword evidence="3" id="KW-1185">Reference proteome</keyword>
<dbReference type="SUPFAM" id="SSF52402">
    <property type="entry name" value="Adenine nucleotide alpha hydrolases-like"/>
    <property type="match status" value="1"/>
</dbReference>
<dbReference type="InterPro" id="IPR006016">
    <property type="entry name" value="UspA"/>
</dbReference>
<geneLocation type="plasmid" evidence="2 3">
    <name>unnamed5</name>
</geneLocation>
<dbReference type="EMBL" id="CP053712">
    <property type="protein sequence ID" value="QKE93823.1"/>
    <property type="molecule type" value="Genomic_DNA"/>
</dbReference>
<proteinExistence type="predicted"/>
<evidence type="ECO:0000313" key="2">
    <source>
        <dbReference type="EMBL" id="QKE93823.1"/>
    </source>
</evidence>
<name>A0A6M8HZ64_9PROT</name>
<dbReference type="KEGG" id="lck:HN018_27140"/>
<dbReference type="Proteomes" id="UP000500767">
    <property type="component" value="Plasmid unnamed5"/>
</dbReference>
<dbReference type="RefSeq" id="WP_171835218.1">
    <property type="nucleotide sequence ID" value="NZ_CP053712.1"/>
</dbReference>
<dbReference type="Pfam" id="PF00582">
    <property type="entry name" value="Usp"/>
    <property type="match status" value="1"/>
</dbReference>
<organism evidence="2 3">
    <name type="scientific">Lichenicola cladoniae</name>
    <dbReference type="NCBI Taxonomy" id="1484109"/>
    <lineage>
        <taxon>Bacteria</taxon>
        <taxon>Pseudomonadati</taxon>
        <taxon>Pseudomonadota</taxon>
        <taxon>Alphaproteobacteria</taxon>
        <taxon>Acetobacterales</taxon>
        <taxon>Acetobacteraceae</taxon>
        <taxon>Lichenicola</taxon>
    </lineage>
</organism>
<dbReference type="AlphaFoldDB" id="A0A6M8HZ64"/>
<feature type="domain" description="UspA" evidence="1">
    <location>
        <begin position="180"/>
        <end position="269"/>
    </location>
</feature>
<protein>
    <submittedName>
        <fullName evidence="2">Universal stress protein</fullName>
    </submittedName>
</protein>
<sequence>MDYITCILNDPVTARSVLRTGRLLSQRLQDSQLRVLCPRPARDPNFMPTEEVMTDERRERFIGREETRLRKINRLFEAWKINDARAAVFEEVEGDVAEIVAAAARQATLVVAGAAYGTEQTDAAATIETVLAERASAIVVVPKEPPVLVGTCPGIAWKRNVQLNAAISSALKLLLTADQVHLLIEAEKAEEDAKLQDLVMTLQRHAVPVEIHHVELGGRHAGQYLIQEAHRAGSDLLVMGAHTQSWFRDLLLGGRSKDVLAHLDLPVLLHG</sequence>
<gene>
    <name evidence="2" type="ORF">HN018_27140</name>
</gene>
<dbReference type="CDD" id="cd00293">
    <property type="entry name" value="USP-like"/>
    <property type="match status" value="1"/>
</dbReference>
<accession>A0A6M8HZ64</accession>
<keyword evidence="2" id="KW-0614">Plasmid</keyword>
<evidence type="ECO:0000259" key="1">
    <source>
        <dbReference type="Pfam" id="PF00582"/>
    </source>
</evidence>
<reference evidence="2 3" key="1">
    <citation type="journal article" date="2014" name="World J. Microbiol. Biotechnol.">
        <title>Biodiversity and physiological characteristics of Antarctic and Arctic lichens-associated bacteria.</title>
        <authorList>
            <person name="Lee Y.M."/>
            <person name="Kim E.H."/>
            <person name="Lee H.K."/>
            <person name="Hong S.G."/>
        </authorList>
    </citation>
    <scope>NUCLEOTIDE SEQUENCE [LARGE SCALE GENOMIC DNA]</scope>
    <source>
        <strain evidence="2 3">PAMC 26569</strain>
        <plasmid evidence="2">unnamed5</plasmid>
    </source>
</reference>